<dbReference type="AlphaFoldDB" id="A0A7X3SQ71"/>
<keyword evidence="5" id="KW-1185">Reference proteome</keyword>
<reference evidence="4 5" key="1">
    <citation type="submission" date="2019-12" db="EMBL/GenBank/DDBJ databases">
        <authorList>
            <person name="Yuan C.-G."/>
        </authorList>
    </citation>
    <scope>NUCLEOTIDE SEQUENCE [LARGE SCALE GENOMIC DNA]</scope>
    <source>
        <strain evidence="4 5">KCTC 23863</strain>
    </source>
</reference>
<evidence type="ECO:0000313" key="5">
    <source>
        <dbReference type="Proteomes" id="UP000436483"/>
    </source>
</evidence>
<dbReference type="Proteomes" id="UP000436483">
    <property type="component" value="Unassembled WGS sequence"/>
</dbReference>
<keyword evidence="1 4" id="KW-0808">Transferase</keyword>
<dbReference type="Pfam" id="PF00583">
    <property type="entry name" value="Acetyltransf_1"/>
    <property type="match status" value="1"/>
</dbReference>
<accession>A0A7X3SQ71</accession>
<evidence type="ECO:0000256" key="1">
    <source>
        <dbReference type="ARBA" id="ARBA00022679"/>
    </source>
</evidence>
<reference evidence="4 5" key="2">
    <citation type="submission" date="2020-01" db="EMBL/GenBank/DDBJ databases">
        <title>Microvirga sp. nov., an arsenate reduction bacterium isolated from Tibet hotspring sediments.</title>
        <authorList>
            <person name="Xian W.-D."/>
            <person name="Li W.-J."/>
        </authorList>
    </citation>
    <scope>NUCLEOTIDE SEQUENCE [LARGE SCALE GENOMIC DNA]</scope>
    <source>
        <strain evidence="4 5">KCTC 23863</strain>
    </source>
</reference>
<dbReference type="Gene3D" id="3.40.630.30">
    <property type="match status" value="1"/>
</dbReference>
<gene>
    <name evidence="4" type="ORF">GR328_17635</name>
</gene>
<organism evidence="4 5">
    <name type="scientific">Microvirga makkahensis</name>
    <dbReference type="NCBI Taxonomy" id="1128670"/>
    <lineage>
        <taxon>Bacteria</taxon>
        <taxon>Pseudomonadati</taxon>
        <taxon>Pseudomonadota</taxon>
        <taxon>Alphaproteobacteria</taxon>
        <taxon>Hyphomicrobiales</taxon>
        <taxon>Methylobacteriaceae</taxon>
        <taxon>Microvirga</taxon>
    </lineage>
</organism>
<dbReference type="InterPro" id="IPR050832">
    <property type="entry name" value="Bact_Acetyltransf"/>
</dbReference>
<dbReference type="SUPFAM" id="SSF55729">
    <property type="entry name" value="Acyl-CoA N-acyltransferases (Nat)"/>
    <property type="match status" value="1"/>
</dbReference>
<protein>
    <submittedName>
        <fullName evidence="4">GNAT family N-acetyltransferase</fullName>
    </submittedName>
</protein>
<dbReference type="PANTHER" id="PTHR43877:SF2">
    <property type="entry name" value="AMINOALKYLPHOSPHONATE N-ACETYLTRANSFERASE-RELATED"/>
    <property type="match status" value="1"/>
</dbReference>
<name>A0A7X3SQ71_9HYPH</name>
<dbReference type="RefSeq" id="WP_160886033.1">
    <property type="nucleotide sequence ID" value="NZ_WURB01000014.1"/>
</dbReference>
<evidence type="ECO:0000259" key="3">
    <source>
        <dbReference type="PROSITE" id="PS51186"/>
    </source>
</evidence>
<dbReference type="PANTHER" id="PTHR43877">
    <property type="entry name" value="AMINOALKYLPHOSPHONATE N-ACETYLTRANSFERASE-RELATED-RELATED"/>
    <property type="match status" value="1"/>
</dbReference>
<dbReference type="EMBL" id="WURB01000014">
    <property type="protein sequence ID" value="MXQ13251.1"/>
    <property type="molecule type" value="Genomic_DNA"/>
</dbReference>
<dbReference type="GO" id="GO:0016747">
    <property type="term" value="F:acyltransferase activity, transferring groups other than amino-acyl groups"/>
    <property type="evidence" value="ECO:0007669"/>
    <property type="project" value="InterPro"/>
</dbReference>
<dbReference type="InterPro" id="IPR016181">
    <property type="entry name" value="Acyl_CoA_acyltransferase"/>
</dbReference>
<proteinExistence type="predicted"/>
<dbReference type="OrthoDB" id="9799681at2"/>
<comment type="caution">
    <text evidence="4">The sequence shown here is derived from an EMBL/GenBank/DDBJ whole genome shotgun (WGS) entry which is preliminary data.</text>
</comment>
<dbReference type="InterPro" id="IPR000182">
    <property type="entry name" value="GNAT_dom"/>
</dbReference>
<keyword evidence="2" id="KW-0012">Acyltransferase</keyword>
<dbReference type="PROSITE" id="PS51186">
    <property type="entry name" value="GNAT"/>
    <property type="match status" value="1"/>
</dbReference>
<dbReference type="CDD" id="cd04301">
    <property type="entry name" value="NAT_SF"/>
    <property type="match status" value="1"/>
</dbReference>
<evidence type="ECO:0000256" key="2">
    <source>
        <dbReference type="ARBA" id="ARBA00023315"/>
    </source>
</evidence>
<feature type="domain" description="N-acetyltransferase" evidence="3">
    <location>
        <begin position="7"/>
        <end position="162"/>
    </location>
</feature>
<evidence type="ECO:0000313" key="4">
    <source>
        <dbReference type="EMBL" id="MXQ13251.1"/>
    </source>
</evidence>
<sequence>MSETSHPTLREAEDRDAQDLFGLLSLCFADYPGCFVDPHDDLRDLRAPGSPRPNDGAFWVAEDASGRVCACVSIDFPEAGTAELHRLYVRPDQRGKGLGSFLVQAVEHHARERGATYMFLWSDTRFTDAHRLYGKLGYKRTDRRRDLGDISGSSEYHFEKVF</sequence>